<proteinExistence type="predicted"/>
<evidence type="ECO:0000256" key="3">
    <source>
        <dbReference type="ARBA" id="ARBA00022679"/>
    </source>
</evidence>
<keyword evidence="6" id="KW-0472">Membrane</keyword>
<evidence type="ECO:0000256" key="1">
    <source>
        <dbReference type="ARBA" id="ARBA00005189"/>
    </source>
</evidence>
<feature type="domain" description="Phospholipid/glycerol acyltransferase" evidence="7">
    <location>
        <begin position="79"/>
        <end position="194"/>
    </location>
</feature>
<dbReference type="InterPro" id="IPR002123">
    <property type="entry name" value="Plipid/glycerol_acylTrfase"/>
</dbReference>
<keyword evidence="6" id="KW-1133">Transmembrane helix</keyword>
<keyword evidence="2" id="KW-0444">Lipid biosynthesis</keyword>
<evidence type="ECO:0000259" key="7">
    <source>
        <dbReference type="SMART" id="SM00563"/>
    </source>
</evidence>
<dbReference type="Pfam" id="PF01553">
    <property type="entry name" value="Acyltransferase"/>
    <property type="match status" value="1"/>
</dbReference>
<dbReference type="PANTHER" id="PTHR10434:SF64">
    <property type="entry name" value="1-ACYL-SN-GLYCEROL-3-PHOSPHATE ACYLTRANSFERASE-RELATED"/>
    <property type="match status" value="1"/>
</dbReference>
<feature type="transmembrane region" description="Helical" evidence="6">
    <location>
        <begin position="12"/>
        <end position="36"/>
    </location>
</feature>
<organism evidence="8 9">
    <name type="scientific">Lutibacter maritimus</name>
    <dbReference type="NCBI Taxonomy" id="593133"/>
    <lineage>
        <taxon>Bacteria</taxon>
        <taxon>Pseudomonadati</taxon>
        <taxon>Bacteroidota</taxon>
        <taxon>Flavobacteriia</taxon>
        <taxon>Flavobacteriales</taxon>
        <taxon>Flavobacteriaceae</taxon>
        <taxon>Lutibacter</taxon>
    </lineage>
</organism>
<reference evidence="9" key="1">
    <citation type="submission" date="2016-10" db="EMBL/GenBank/DDBJ databases">
        <authorList>
            <person name="Varghese N."/>
            <person name="Submissions S."/>
        </authorList>
    </citation>
    <scope>NUCLEOTIDE SEQUENCE [LARGE SCALE GENOMIC DNA]</scope>
    <source>
        <strain evidence="9">DSM 24450</strain>
    </source>
</reference>
<dbReference type="SUPFAM" id="SSF69593">
    <property type="entry name" value="Glycerol-3-phosphate (1)-acyltransferase"/>
    <property type="match status" value="1"/>
</dbReference>
<keyword evidence="6" id="KW-0812">Transmembrane</keyword>
<keyword evidence="9" id="KW-1185">Reference proteome</keyword>
<dbReference type="SMART" id="SM00563">
    <property type="entry name" value="PlsC"/>
    <property type="match status" value="1"/>
</dbReference>
<evidence type="ECO:0000256" key="6">
    <source>
        <dbReference type="SAM" id="Phobius"/>
    </source>
</evidence>
<evidence type="ECO:0000313" key="9">
    <source>
        <dbReference type="Proteomes" id="UP000199312"/>
    </source>
</evidence>
<dbReference type="EMBL" id="FOZP01000002">
    <property type="protein sequence ID" value="SFS41250.1"/>
    <property type="molecule type" value="Genomic_DNA"/>
</dbReference>
<dbReference type="STRING" id="593133.SAMN04488006_1181"/>
<dbReference type="PANTHER" id="PTHR10434">
    <property type="entry name" value="1-ACYL-SN-GLYCEROL-3-PHOSPHATE ACYLTRANSFERASE"/>
    <property type="match status" value="1"/>
</dbReference>
<accession>A0A1I6PM79</accession>
<name>A0A1I6PM79_9FLAO</name>
<dbReference type="Proteomes" id="UP000199312">
    <property type="component" value="Unassembled WGS sequence"/>
</dbReference>
<evidence type="ECO:0000256" key="2">
    <source>
        <dbReference type="ARBA" id="ARBA00022516"/>
    </source>
</evidence>
<dbReference type="GO" id="GO:0003841">
    <property type="term" value="F:1-acylglycerol-3-phosphate O-acyltransferase activity"/>
    <property type="evidence" value="ECO:0007669"/>
    <property type="project" value="TreeGrafter"/>
</dbReference>
<keyword evidence="4" id="KW-0443">Lipid metabolism</keyword>
<dbReference type="AlphaFoldDB" id="A0A1I6PM79"/>
<protein>
    <submittedName>
        <fullName evidence="8">1-acyl-sn-glycerol-3-phosphate acyltransferase</fullName>
    </submittedName>
</protein>
<evidence type="ECO:0000256" key="5">
    <source>
        <dbReference type="ARBA" id="ARBA00023315"/>
    </source>
</evidence>
<evidence type="ECO:0000313" key="8">
    <source>
        <dbReference type="EMBL" id="SFS41250.1"/>
    </source>
</evidence>
<evidence type="ECO:0000256" key="4">
    <source>
        <dbReference type="ARBA" id="ARBA00023098"/>
    </source>
</evidence>
<keyword evidence="3 8" id="KW-0808">Transferase</keyword>
<keyword evidence="5 8" id="KW-0012">Acyltransferase</keyword>
<dbReference type="GO" id="GO:0006654">
    <property type="term" value="P:phosphatidic acid biosynthetic process"/>
    <property type="evidence" value="ECO:0007669"/>
    <property type="project" value="TreeGrafter"/>
</dbReference>
<comment type="pathway">
    <text evidence="1">Lipid metabolism.</text>
</comment>
<dbReference type="CDD" id="cd07989">
    <property type="entry name" value="LPLAT_AGPAT-like"/>
    <property type="match status" value="1"/>
</dbReference>
<gene>
    <name evidence="8" type="ORF">SAMN04488006_1181</name>
</gene>
<sequence>MLMNLFKYIFYIIWRCWFYGWVLFSIIAIFPVLLIVTSSEKLYPTFFKIAQAWANTILFVMGFKIDLYEEQIVDNTKSYMFCPNHTSMIDIMVMLSIARNPFVFVGKKELTKIPIFGFFYKRTCIIVDRSNSKSRLAVFEAARKRLSNGLDVCIFPEGLVPDDESIVLSEFKNGAFRLAIEHKIPIVPMTFYDCKKRFSYTFFSGKPGKLRVKVHSFLSTKGLTLKDCDALKKQTYNLIYNELVNDFKATK</sequence>